<name>F4CTC4_PSEUX</name>
<dbReference type="STRING" id="675635.Psed_5212"/>
<dbReference type="EMBL" id="CP002593">
    <property type="protein sequence ID" value="AEA27349.1"/>
    <property type="molecule type" value="Genomic_DNA"/>
</dbReference>
<dbReference type="OrthoDB" id="9771846at2"/>
<evidence type="ECO:0000313" key="3">
    <source>
        <dbReference type="Proteomes" id="UP000007809"/>
    </source>
</evidence>
<dbReference type="Gene3D" id="3.90.550.10">
    <property type="entry name" value="Spore Coat Polysaccharide Biosynthesis Protein SpsA, Chain A"/>
    <property type="match status" value="1"/>
</dbReference>
<reference evidence="2 3" key="1">
    <citation type="journal article" date="2011" name="J. Bacteriol.">
        <title>Genome sequence of the 1,4-dioxane-degrading Pseudonocardia dioxanivorans strain CB1190.</title>
        <authorList>
            <person name="Sales C.M."/>
            <person name="Mahendra S."/>
            <person name="Grostern A."/>
            <person name="Parales R.E."/>
            <person name="Goodwin L.A."/>
            <person name="Woyke T."/>
            <person name="Nolan M."/>
            <person name="Lapidus A."/>
            <person name="Chertkov O."/>
            <person name="Ovchinnikova G."/>
            <person name="Sczyrba A."/>
            <person name="Alvarez-Cohen L."/>
        </authorList>
    </citation>
    <scope>NUCLEOTIDE SEQUENCE [LARGE SCALE GENOMIC DNA]</scope>
    <source>
        <strain evidence="3">ATCC 55486 / DSM 44775 / JCM 13855 / CB1190</strain>
    </source>
</reference>
<evidence type="ECO:0000256" key="1">
    <source>
        <dbReference type="SAM" id="MobiDB-lite"/>
    </source>
</evidence>
<sequence>MEAGSDEAAGACAVVVAGNGSVDDVKRCLTSLGLVGEVVLVAGDPAPAELPGARVIDLGERLGRPAAVNRAVVTLGPEVAFVLVTEVGLTWDDDAVAALRAAARDTPRAGALVPRLEGSSPAPALPGRWVGDALLARLAPDVVTPPADLPGPAVLLRRAALESVGGWDARLAAPFADLDLARRLDEAGWLRVAVPSARAVRDAVPDVPESPAERHAAARRTVGGGPRGIAARALLAARGAGAAGRAGRPAG</sequence>
<dbReference type="eggNOG" id="COG1216">
    <property type="taxonomic scope" value="Bacteria"/>
</dbReference>
<proteinExistence type="predicted"/>
<accession>F4CTC4</accession>
<dbReference type="KEGG" id="pdx:Psed_5212"/>
<dbReference type="AlphaFoldDB" id="F4CTC4"/>
<dbReference type="RefSeq" id="WP_013677255.1">
    <property type="nucleotide sequence ID" value="NC_015312.1"/>
</dbReference>
<feature type="region of interest" description="Disordered" evidence="1">
    <location>
        <begin position="205"/>
        <end position="224"/>
    </location>
</feature>
<dbReference type="SUPFAM" id="SSF53448">
    <property type="entry name" value="Nucleotide-diphospho-sugar transferases"/>
    <property type="match status" value="1"/>
</dbReference>
<evidence type="ECO:0000313" key="2">
    <source>
        <dbReference type="EMBL" id="AEA27349.1"/>
    </source>
</evidence>
<dbReference type="InterPro" id="IPR029044">
    <property type="entry name" value="Nucleotide-diphossugar_trans"/>
</dbReference>
<keyword evidence="3" id="KW-1185">Reference proteome</keyword>
<dbReference type="HOGENOM" id="CLU_1106418_0_0_11"/>
<organism evidence="2 3">
    <name type="scientific">Pseudonocardia dioxanivorans (strain ATCC 55486 / DSM 44775 / JCM 13855 / CB1190)</name>
    <dbReference type="NCBI Taxonomy" id="675635"/>
    <lineage>
        <taxon>Bacteria</taxon>
        <taxon>Bacillati</taxon>
        <taxon>Actinomycetota</taxon>
        <taxon>Actinomycetes</taxon>
        <taxon>Pseudonocardiales</taxon>
        <taxon>Pseudonocardiaceae</taxon>
        <taxon>Pseudonocardia</taxon>
    </lineage>
</organism>
<gene>
    <name evidence="2" type="ordered locus">Psed_5212</name>
</gene>
<dbReference type="Proteomes" id="UP000007809">
    <property type="component" value="Chromosome"/>
</dbReference>
<protein>
    <submittedName>
        <fullName evidence="2">Glycosyltransferase</fullName>
    </submittedName>
</protein>